<dbReference type="Proteomes" id="UP000633219">
    <property type="component" value="Unassembled WGS sequence"/>
</dbReference>
<dbReference type="PIRSF" id="PIRSF002741">
    <property type="entry name" value="MppA"/>
    <property type="match status" value="1"/>
</dbReference>
<evidence type="ECO:0000256" key="3">
    <source>
        <dbReference type="ARBA" id="ARBA00022729"/>
    </source>
</evidence>
<reference evidence="5" key="1">
    <citation type="submission" date="2021-01" db="EMBL/GenBank/DDBJ databases">
        <title>Rhizobium sp. strain KVB221 16S ribosomal RNA gene Genome sequencing and assembly.</title>
        <authorList>
            <person name="Kang M."/>
        </authorList>
    </citation>
    <scope>NUCLEOTIDE SEQUENCE</scope>
    <source>
        <strain evidence="5">KVB221</strain>
    </source>
</reference>
<dbReference type="GO" id="GO:0043190">
    <property type="term" value="C:ATP-binding cassette (ABC) transporter complex"/>
    <property type="evidence" value="ECO:0007669"/>
    <property type="project" value="InterPro"/>
</dbReference>
<sequence length="595" mass="67672">MLAFAAFIAPAALAQPVHGIAMHGTPALPEDFKFFPYVNPDVKKGGRLAFGVVGTFNNLNSFILKAKRTTARGMWDPELGNLVVESLMMRSRDEPFTMYGLLAETVEWDDARTYIQFNLNPNAKWSDGKPVTPEDVMFTFELLRDKGRPPFSTRLKRVAKMEKVGEHSVKFTFNELADREFPLLLALSPVLPKHATKVDGFDETTLVPQLGSGPYLVKQVKPGEKIVYKRDPNYWAKDIPSKVGFDNFDEISIEYFLQENTLFEAFKKGEIDVYKEGSPKKWERTYDFPAVRSGDVIKDTFKPGLPANMYSMVFNTRRPVFTNAKLREGLTLAFDFEWVNKNLYENAYKRTESFWQNSVLSSLGRPASDKELALLGEAAKRIDPKILDGTYRLPVTDATGRDRKVLKQAYDLMRAAGYMIDNGKMRDSAGKPLTFEILTQNQDQERIALAYKRSLAALGIDISIRTVDDSQYQERTQRFDFDMIMRTYASSLSPGLEQTTNWGSESRDVQASENMAGVADPDIDRMIENILSARTGEDFQAAVRAHDRLLLAGHYVIPLYHIGEQWIARWKRIGHPAYVPLYGAQLPTWWDQRVQ</sequence>
<accession>A0A936YUN6</accession>
<keyword evidence="3" id="KW-0732">Signal</keyword>
<dbReference type="EMBL" id="JAEQNC010000006">
    <property type="protein sequence ID" value="MBL0372975.1"/>
    <property type="molecule type" value="Genomic_DNA"/>
</dbReference>
<evidence type="ECO:0000313" key="6">
    <source>
        <dbReference type="Proteomes" id="UP000633219"/>
    </source>
</evidence>
<evidence type="ECO:0000256" key="1">
    <source>
        <dbReference type="ARBA" id="ARBA00004418"/>
    </source>
</evidence>
<dbReference type="PANTHER" id="PTHR30290:SF64">
    <property type="entry name" value="ABC TRANSPORTER PERIPLASMIC BINDING PROTEIN"/>
    <property type="match status" value="1"/>
</dbReference>
<feature type="domain" description="Solute-binding protein family 5" evidence="4">
    <location>
        <begin position="98"/>
        <end position="506"/>
    </location>
</feature>
<dbReference type="GO" id="GO:0042884">
    <property type="term" value="P:microcin transport"/>
    <property type="evidence" value="ECO:0007669"/>
    <property type="project" value="TreeGrafter"/>
</dbReference>
<dbReference type="PANTHER" id="PTHR30290">
    <property type="entry name" value="PERIPLASMIC BINDING COMPONENT OF ABC TRANSPORTER"/>
    <property type="match status" value="1"/>
</dbReference>
<dbReference type="SUPFAM" id="SSF53850">
    <property type="entry name" value="Periplasmic binding protein-like II"/>
    <property type="match status" value="1"/>
</dbReference>
<comment type="subcellular location">
    <subcellularLocation>
        <location evidence="1">Periplasm</location>
    </subcellularLocation>
</comment>
<evidence type="ECO:0000313" key="5">
    <source>
        <dbReference type="EMBL" id="MBL0372975.1"/>
    </source>
</evidence>
<dbReference type="CDD" id="cd08497">
    <property type="entry name" value="MbnE-like"/>
    <property type="match status" value="1"/>
</dbReference>
<dbReference type="InterPro" id="IPR030678">
    <property type="entry name" value="Peptide/Ni-bd"/>
</dbReference>
<organism evidence="5 6">
    <name type="scientific">Rhizobium setariae</name>
    <dbReference type="NCBI Taxonomy" id="2801340"/>
    <lineage>
        <taxon>Bacteria</taxon>
        <taxon>Pseudomonadati</taxon>
        <taxon>Pseudomonadota</taxon>
        <taxon>Alphaproteobacteria</taxon>
        <taxon>Hyphomicrobiales</taxon>
        <taxon>Rhizobiaceae</taxon>
        <taxon>Rhizobium/Agrobacterium group</taxon>
        <taxon>Rhizobium</taxon>
    </lineage>
</organism>
<comment type="similarity">
    <text evidence="2">Belongs to the bacterial solute-binding protein 5 family.</text>
</comment>
<dbReference type="AlphaFoldDB" id="A0A936YUN6"/>
<dbReference type="InterPro" id="IPR039424">
    <property type="entry name" value="SBP_5"/>
</dbReference>
<dbReference type="Pfam" id="PF00496">
    <property type="entry name" value="SBP_bac_5"/>
    <property type="match status" value="1"/>
</dbReference>
<evidence type="ECO:0000259" key="4">
    <source>
        <dbReference type="Pfam" id="PF00496"/>
    </source>
</evidence>
<protein>
    <submittedName>
        <fullName evidence="5">ABC transporter substrate-binding protein</fullName>
    </submittedName>
</protein>
<dbReference type="Gene3D" id="3.40.190.10">
    <property type="entry name" value="Periplasmic binding protein-like II"/>
    <property type="match status" value="1"/>
</dbReference>
<gene>
    <name evidence="5" type="ORF">JJB09_13150</name>
</gene>
<dbReference type="GO" id="GO:0030288">
    <property type="term" value="C:outer membrane-bounded periplasmic space"/>
    <property type="evidence" value="ECO:0007669"/>
    <property type="project" value="TreeGrafter"/>
</dbReference>
<dbReference type="RefSeq" id="WP_201658930.1">
    <property type="nucleotide sequence ID" value="NZ_JAEQNC010000006.1"/>
</dbReference>
<dbReference type="GO" id="GO:1904680">
    <property type="term" value="F:peptide transmembrane transporter activity"/>
    <property type="evidence" value="ECO:0007669"/>
    <property type="project" value="TreeGrafter"/>
</dbReference>
<name>A0A936YUN6_9HYPH</name>
<proteinExistence type="inferred from homology"/>
<keyword evidence="6" id="KW-1185">Reference proteome</keyword>
<evidence type="ECO:0000256" key="2">
    <source>
        <dbReference type="ARBA" id="ARBA00005695"/>
    </source>
</evidence>
<dbReference type="GO" id="GO:0015833">
    <property type="term" value="P:peptide transport"/>
    <property type="evidence" value="ECO:0007669"/>
    <property type="project" value="TreeGrafter"/>
</dbReference>
<dbReference type="Gene3D" id="3.10.105.10">
    <property type="entry name" value="Dipeptide-binding Protein, Domain 3"/>
    <property type="match status" value="1"/>
</dbReference>
<comment type="caution">
    <text evidence="5">The sequence shown here is derived from an EMBL/GenBank/DDBJ whole genome shotgun (WGS) entry which is preliminary data.</text>
</comment>
<dbReference type="InterPro" id="IPR000914">
    <property type="entry name" value="SBP_5_dom"/>
</dbReference>